<accession>A0A6I6MXF3</accession>
<dbReference type="InterPro" id="IPR015414">
    <property type="entry name" value="TMEM64"/>
</dbReference>
<evidence type="ECO:0000256" key="2">
    <source>
        <dbReference type="ARBA" id="ARBA00022475"/>
    </source>
</evidence>
<dbReference type="EMBL" id="CP047045">
    <property type="protein sequence ID" value="QGZ95873.1"/>
    <property type="molecule type" value="Genomic_DNA"/>
</dbReference>
<evidence type="ECO:0000256" key="5">
    <source>
        <dbReference type="ARBA" id="ARBA00023136"/>
    </source>
</evidence>
<comment type="subcellular location">
    <subcellularLocation>
        <location evidence="1 6">Cell membrane</location>
        <topology evidence="1 6">Multi-pass membrane protein</topology>
    </subcellularLocation>
</comment>
<protein>
    <recommendedName>
        <fullName evidence="6">TVP38/TMEM64 family membrane protein</fullName>
    </recommendedName>
</protein>
<gene>
    <name evidence="8" type="ORF">DSM104635_02726</name>
</gene>
<comment type="similarity">
    <text evidence="6">Belongs to the TVP38/TMEM64 family.</text>
</comment>
<feature type="transmembrane region" description="Helical" evidence="6">
    <location>
        <begin position="219"/>
        <end position="240"/>
    </location>
</feature>
<feature type="transmembrane region" description="Helical" evidence="6">
    <location>
        <begin position="186"/>
        <end position="207"/>
    </location>
</feature>
<feature type="transmembrane region" description="Helical" evidence="6">
    <location>
        <begin position="158"/>
        <end position="179"/>
    </location>
</feature>
<reference evidence="9" key="1">
    <citation type="submission" date="2019-12" db="EMBL/GenBank/DDBJ databases">
        <title>Complete genome of Terracaulis silvestris 0127_4.</title>
        <authorList>
            <person name="Vieira S."/>
            <person name="Riedel T."/>
            <person name="Sproer C."/>
            <person name="Pascual J."/>
            <person name="Boedeker C."/>
            <person name="Overmann J."/>
        </authorList>
    </citation>
    <scope>NUCLEOTIDE SEQUENCE [LARGE SCALE GENOMIC DNA]</scope>
    <source>
        <strain evidence="9">0127_4</strain>
    </source>
</reference>
<evidence type="ECO:0000259" key="7">
    <source>
        <dbReference type="Pfam" id="PF09335"/>
    </source>
</evidence>
<dbReference type="RefSeq" id="WP_158766698.1">
    <property type="nucleotide sequence ID" value="NZ_CP047045.1"/>
</dbReference>
<evidence type="ECO:0000313" key="8">
    <source>
        <dbReference type="EMBL" id="QGZ95873.1"/>
    </source>
</evidence>
<dbReference type="KEGG" id="tsv:DSM104635_02726"/>
<name>A0A6I6MXF3_9CAUL</name>
<dbReference type="Proteomes" id="UP000431269">
    <property type="component" value="Chromosome"/>
</dbReference>
<evidence type="ECO:0000256" key="4">
    <source>
        <dbReference type="ARBA" id="ARBA00022989"/>
    </source>
</evidence>
<proteinExistence type="inferred from homology"/>
<evidence type="ECO:0000313" key="9">
    <source>
        <dbReference type="Proteomes" id="UP000431269"/>
    </source>
</evidence>
<dbReference type="AlphaFoldDB" id="A0A6I6MXF3"/>
<dbReference type="PANTHER" id="PTHR12677">
    <property type="entry name" value="GOLGI APPARATUS MEMBRANE PROTEIN TVP38-RELATED"/>
    <property type="match status" value="1"/>
</dbReference>
<dbReference type="Pfam" id="PF09335">
    <property type="entry name" value="VTT_dom"/>
    <property type="match status" value="1"/>
</dbReference>
<feature type="domain" description="VTT" evidence="7">
    <location>
        <begin position="94"/>
        <end position="209"/>
    </location>
</feature>
<organism evidence="8 9">
    <name type="scientific">Terricaulis silvestris</name>
    <dbReference type="NCBI Taxonomy" id="2686094"/>
    <lineage>
        <taxon>Bacteria</taxon>
        <taxon>Pseudomonadati</taxon>
        <taxon>Pseudomonadota</taxon>
        <taxon>Alphaproteobacteria</taxon>
        <taxon>Caulobacterales</taxon>
        <taxon>Caulobacteraceae</taxon>
        <taxon>Terricaulis</taxon>
    </lineage>
</organism>
<keyword evidence="2 6" id="KW-1003">Cell membrane</keyword>
<evidence type="ECO:0000256" key="1">
    <source>
        <dbReference type="ARBA" id="ARBA00004651"/>
    </source>
</evidence>
<dbReference type="PANTHER" id="PTHR12677:SF59">
    <property type="entry name" value="GOLGI APPARATUS MEMBRANE PROTEIN TVP38-RELATED"/>
    <property type="match status" value="1"/>
</dbReference>
<evidence type="ECO:0000256" key="6">
    <source>
        <dbReference type="RuleBase" id="RU366058"/>
    </source>
</evidence>
<keyword evidence="9" id="KW-1185">Reference proteome</keyword>
<keyword evidence="4 6" id="KW-1133">Transmembrane helix</keyword>
<dbReference type="GO" id="GO:0005886">
    <property type="term" value="C:plasma membrane"/>
    <property type="evidence" value="ECO:0007669"/>
    <property type="project" value="UniProtKB-SubCell"/>
</dbReference>
<feature type="transmembrane region" description="Helical" evidence="6">
    <location>
        <begin position="31"/>
        <end position="56"/>
    </location>
</feature>
<sequence>MSTHAPSEPPQPPKSVFDKLSEFANNMDSRAWRAVAISIVMALVALAILIIGRFYFAEEVEAFIDGTLGEARRGHWGLVAAIVVFTLTAYVGAPQIVLIGACVVAFGPELGFWNAWLATIVSGAATYSTGRLASAQTQKRFGGATGGRFTRFMGKNGFLASLIVRFVPTAPFVVVNMAFGAARVNFWAYLCGLAIGVLPKTVIIAFAGDSIMDALQGEFLAALVMGVLAVGLWLLVVVIVRRWLRREQNQVEADEA</sequence>
<evidence type="ECO:0000256" key="3">
    <source>
        <dbReference type="ARBA" id="ARBA00022692"/>
    </source>
</evidence>
<dbReference type="InterPro" id="IPR032816">
    <property type="entry name" value="VTT_dom"/>
</dbReference>
<feature type="transmembrane region" description="Helical" evidence="6">
    <location>
        <begin position="76"/>
        <end position="106"/>
    </location>
</feature>
<keyword evidence="5 6" id="KW-0472">Membrane</keyword>
<keyword evidence="3 6" id="KW-0812">Transmembrane</keyword>